<comment type="function">
    <text evidence="8">Required for corrinoid utilization. Probably part of the ABC transporter complex BtuCDF involved in cobalamin (vitamin B12) import. Probably involved in the translocation of the substrate across the membrane.</text>
</comment>
<dbReference type="SUPFAM" id="SSF81345">
    <property type="entry name" value="ABC transporter involved in vitamin B12 uptake, BtuC"/>
    <property type="match status" value="1"/>
</dbReference>
<evidence type="ECO:0000256" key="11">
    <source>
        <dbReference type="SAM" id="Phobius"/>
    </source>
</evidence>
<keyword evidence="3" id="KW-0813">Transport</keyword>
<accession>A0A811T7H5</accession>
<dbReference type="InterPro" id="IPR000522">
    <property type="entry name" value="ABC_transptr_permease_BtuC"/>
</dbReference>
<feature type="transmembrane region" description="Helical" evidence="11">
    <location>
        <begin position="311"/>
        <end position="331"/>
    </location>
</feature>
<evidence type="ECO:0000256" key="10">
    <source>
        <dbReference type="ARBA" id="ARBA00071366"/>
    </source>
</evidence>
<feature type="transmembrane region" description="Helical" evidence="11">
    <location>
        <begin position="367"/>
        <end position="388"/>
    </location>
</feature>
<name>A0A811T7H5_9EURY</name>
<feature type="transmembrane region" description="Helical" evidence="11">
    <location>
        <begin position="271"/>
        <end position="291"/>
    </location>
</feature>
<dbReference type="PANTHER" id="PTHR30472:SF25">
    <property type="entry name" value="ABC TRANSPORTER PERMEASE PROTEIN MJ0876-RELATED"/>
    <property type="match status" value="1"/>
</dbReference>
<sequence>MEKKESRTVTANEIKEQYKKFIGRKIFFIFFFIALIVGITGVSTSLGSADISVWDAYSSILRKPFPNLFESELIFHWDDVPGSDNERLKQYLIDKYDIGWVESAEIIKSADGKISIKGVGENKVEITRNYRDKEKTTLKISGDIDPGHRVNNFKAKEVNGKLCIHESTWLADVCVWNLRLPRIFLGIIAGVGLGLAGAVMQAILRNPLASPYTLGISSGAGFGASLAILAGAGIVGGKYLIIGNAFVFALLVSFIILALSSRKGSTPETMILAGIAMMYLFGAMTTILQYFGEAEAVKEAVFWMVGDLNRASWPVVTIILGTLACCAPLLIMRSWDFNAMGAGDETAKSLGVNVEHTRIITMVVSTLLAATIVCFTGTIGFIGLVAPHMTRLAIGGDNRYVLPVSGLLGAVILISADLVARRIIAPVILPVGAVTAFMGAPLFLYLIMRRRREYW</sequence>
<evidence type="ECO:0000256" key="6">
    <source>
        <dbReference type="ARBA" id="ARBA00022989"/>
    </source>
</evidence>
<dbReference type="Gene3D" id="1.10.3470.10">
    <property type="entry name" value="ABC transporter involved in vitamin B12 uptake, BtuC"/>
    <property type="match status" value="1"/>
</dbReference>
<evidence type="ECO:0000256" key="9">
    <source>
        <dbReference type="ARBA" id="ARBA00064420"/>
    </source>
</evidence>
<comment type="subunit">
    <text evidence="9">The complex is composed of two ATP-binding proteins (BtuD), two transmembrane proteins (BtuC) and a solute-binding protein (BtuF).</text>
</comment>
<protein>
    <recommendedName>
        <fullName evidence="10">Cobalamin import system permease protein BtuC</fullName>
    </recommendedName>
</protein>
<organism evidence="12 13">
    <name type="scientific">Candidatus Argoarchaeum ethanivorans</name>
    <dbReference type="NCBI Taxonomy" id="2608793"/>
    <lineage>
        <taxon>Archaea</taxon>
        <taxon>Methanobacteriati</taxon>
        <taxon>Methanobacteriota</taxon>
        <taxon>Stenosarchaea group</taxon>
        <taxon>Methanomicrobia</taxon>
        <taxon>Methanosarcinales</taxon>
        <taxon>Methanosarcinales incertae sedis</taxon>
        <taxon>GOM Arc I cluster</taxon>
        <taxon>Candidatus Argoarchaeum</taxon>
    </lineage>
</organism>
<proteinExistence type="inferred from homology"/>
<keyword evidence="6 11" id="KW-1133">Transmembrane helix</keyword>
<evidence type="ECO:0000313" key="13">
    <source>
        <dbReference type="Proteomes" id="UP000612009"/>
    </source>
</evidence>
<keyword evidence="5 11" id="KW-0812">Transmembrane</keyword>
<evidence type="ECO:0000256" key="1">
    <source>
        <dbReference type="ARBA" id="ARBA00004651"/>
    </source>
</evidence>
<dbReference type="EMBL" id="CAJHIR010000005">
    <property type="protein sequence ID" value="CAD6491553.1"/>
    <property type="molecule type" value="Genomic_DNA"/>
</dbReference>
<keyword evidence="7 11" id="KW-0472">Membrane</keyword>
<feature type="transmembrane region" description="Helical" evidence="11">
    <location>
        <begin position="400"/>
        <end position="420"/>
    </location>
</feature>
<comment type="similarity">
    <text evidence="2">Belongs to the binding-protein-dependent transport system permease family. FecCD subfamily.</text>
</comment>
<evidence type="ECO:0000256" key="8">
    <source>
        <dbReference type="ARBA" id="ARBA00053891"/>
    </source>
</evidence>
<comment type="subcellular location">
    <subcellularLocation>
        <location evidence="1">Cell membrane</location>
        <topology evidence="1">Multi-pass membrane protein</topology>
    </subcellularLocation>
</comment>
<evidence type="ECO:0000256" key="4">
    <source>
        <dbReference type="ARBA" id="ARBA00022475"/>
    </source>
</evidence>
<evidence type="ECO:0000256" key="2">
    <source>
        <dbReference type="ARBA" id="ARBA00007935"/>
    </source>
</evidence>
<dbReference type="Proteomes" id="UP000612009">
    <property type="component" value="Unassembled WGS sequence"/>
</dbReference>
<dbReference type="AlphaFoldDB" id="A0A811T7H5"/>
<feature type="transmembrane region" description="Helical" evidence="11">
    <location>
        <begin position="216"/>
        <end position="235"/>
    </location>
</feature>
<evidence type="ECO:0000256" key="5">
    <source>
        <dbReference type="ARBA" id="ARBA00022692"/>
    </source>
</evidence>
<evidence type="ECO:0000256" key="7">
    <source>
        <dbReference type="ARBA" id="ARBA00023136"/>
    </source>
</evidence>
<evidence type="ECO:0000256" key="3">
    <source>
        <dbReference type="ARBA" id="ARBA00022448"/>
    </source>
</evidence>
<feature type="transmembrane region" description="Helical" evidence="11">
    <location>
        <begin position="26"/>
        <end position="46"/>
    </location>
</feature>
<keyword evidence="4" id="KW-1003">Cell membrane</keyword>
<feature type="transmembrane region" description="Helical" evidence="11">
    <location>
        <begin position="241"/>
        <end position="259"/>
    </location>
</feature>
<dbReference type="InterPro" id="IPR037294">
    <property type="entry name" value="ABC_BtuC-like"/>
</dbReference>
<dbReference type="Pfam" id="PF01032">
    <property type="entry name" value="FecCD"/>
    <property type="match status" value="1"/>
</dbReference>
<dbReference type="GO" id="GO:0033214">
    <property type="term" value="P:siderophore-iron import into cell"/>
    <property type="evidence" value="ECO:0007669"/>
    <property type="project" value="TreeGrafter"/>
</dbReference>
<gene>
    <name evidence="12" type="primary">btuC</name>
    <name evidence="12" type="ORF">LAKADJCE_00130</name>
</gene>
<feature type="transmembrane region" description="Helical" evidence="11">
    <location>
        <begin position="427"/>
        <end position="448"/>
    </location>
</feature>
<dbReference type="FunFam" id="1.10.3470.10:FF:000001">
    <property type="entry name" value="Vitamin B12 ABC transporter permease BtuC"/>
    <property type="match status" value="1"/>
</dbReference>
<reference evidence="12" key="1">
    <citation type="submission" date="2020-10" db="EMBL/GenBank/DDBJ databases">
        <authorList>
            <person name="Hahn C.J."/>
            <person name="Laso-Perez R."/>
            <person name="Vulcano F."/>
            <person name="Vaziourakis K.-M."/>
            <person name="Stokke R."/>
            <person name="Steen I.H."/>
            <person name="Teske A."/>
            <person name="Boetius A."/>
            <person name="Liebeke M."/>
            <person name="Amann R."/>
            <person name="Knittel K."/>
        </authorList>
    </citation>
    <scope>NUCLEOTIDE SEQUENCE</scope>
    <source>
        <strain evidence="12">Gfbio:e3339647-f889-4370-9287-4fb5cb688e4c:AG392J18_GoMArc1</strain>
    </source>
</reference>
<dbReference type="CDD" id="cd06550">
    <property type="entry name" value="TM_ABC_iron-siderophores_like"/>
    <property type="match status" value="1"/>
</dbReference>
<dbReference type="PANTHER" id="PTHR30472">
    <property type="entry name" value="FERRIC ENTEROBACTIN TRANSPORT SYSTEM PERMEASE PROTEIN"/>
    <property type="match status" value="1"/>
</dbReference>
<feature type="transmembrane region" description="Helical" evidence="11">
    <location>
        <begin position="183"/>
        <end position="204"/>
    </location>
</feature>
<evidence type="ECO:0000313" key="12">
    <source>
        <dbReference type="EMBL" id="CAD6491553.1"/>
    </source>
</evidence>
<dbReference type="GO" id="GO:0022857">
    <property type="term" value="F:transmembrane transporter activity"/>
    <property type="evidence" value="ECO:0007669"/>
    <property type="project" value="InterPro"/>
</dbReference>
<comment type="caution">
    <text evidence="12">The sequence shown here is derived from an EMBL/GenBank/DDBJ whole genome shotgun (WGS) entry which is preliminary data.</text>
</comment>
<dbReference type="GO" id="GO:0005886">
    <property type="term" value="C:plasma membrane"/>
    <property type="evidence" value="ECO:0007669"/>
    <property type="project" value="UniProtKB-SubCell"/>
</dbReference>